<dbReference type="OrthoDB" id="8377978at2759"/>
<comment type="caution">
    <text evidence="2">The sequence shown here is derived from an EMBL/GenBank/DDBJ whole genome shotgun (WGS) entry which is preliminary data.</text>
</comment>
<proteinExistence type="predicted"/>
<gene>
    <name evidence="2" type="ORF">GWK47_004660</name>
</gene>
<protein>
    <submittedName>
        <fullName evidence="2">Uncharacterized protein</fullName>
    </submittedName>
</protein>
<evidence type="ECO:0000256" key="1">
    <source>
        <dbReference type="SAM" id="MobiDB-lite"/>
    </source>
</evidence>
<dbReference type="PANTHER" id="PTHR46113:SF1">
    <property type="entry name" value="PEPTIDASE M17 LEUCYL AMINOPEPTIDASE N-TERMINAL DOMAIN-CONTAINING PROTEIN"/>
    <property type="match status" value="1"/>
</dbReference>
<dbReference type="AlphaFoldDB" id="A0A8J4YMV8"/>
<evidence type="ECO:0000313" key="2">
    <source>
        <dbReference type="EMBL" id="KAG0725534.1"/>
    </source>
</evidence>
<name>A0A8J4YMV8_CHIOP</name>
<reference evidence="2" key="1">
    <citation type="submission" date="2020-07" db="EMBL/GenBank/DDBJ databases">
        <title>The High-quality genome of the commercially important snow crab, Chionoecetes opilio.</title>
        <authorList>
            <person name="Jeong J.-H."/>
            <person name="Ryu S."/>
        </authorList>
    </citation>
    <scope>NUCLEOTIDE SEQUENCE</scope>
    <source>
        <strain evidence="2">MADBK_172401_WGS</strain>
        <tissue evidence="2">Digestive gland</tissue>
    </source>
</reference>
<accession>A0A8J4YMV8</accession>
<dbReference type="PANTHER" id="PTHR46113">
    <property type="entry name" value="SNAC DOMAIN-CONTAINING PROTEIN"/>
    <property type="match status" value="1"/>
</dbReference>
<organism evidence="2 3">
    <name type="scientific">Chionoecetes opilio</name>
    <name type="common">Atlantic snow crab</name>
    <name type="synonym">Cancer opilio</name>
    <dbReference type="NCBI Taxonomy" id="41210"/>
    <lineage>
        <taxon>Eukaryota</taxon>
        <taxon>Metazoa</taxon>
        <taxon>Ecdysozoa</taxon>
        <taxon>Arthropoda</taxon>
        <taxon>Crustacea</taxon>
        <taxon>Multicrustacea</taxon>
        <taxon>Malacostraca</taxon>
        <taxon>Eumalacostraca</taxon>
        <taxon>Eucarida</taxon>
        <taxon>Decapoda</taxon>
        <taxon>Pleocyemata</taxon>
        <taxon>Brachyura</taxon>
        <taxon>Eubrachyura</taxon>
        <taxon>Majoidea</taxon>
        <taxon>Majidae</taxon>
        <taxon>Chionoecetes</taxon>
    </lineage>
</organism>
<evidence type="ECO:0000313" key="3">
    <source>
        <dbReference type="Proteomes" id="UP000770661"/>
    </source>
</evidence>
<feature type="region of interest" description="Disordered" evidence="1">
    <location>
        <begin position="148"/>
        <end position="169"/>
    </location>
</feature>
<keyword evidence="3" id="KW-1185">Reference proteome</keyword>
<sequence>MASATRAKTSVYLLGSVEPTIIGSMLPSRKQVLKYYIHLHLNQKMTMKEVTAEMVKLVSTFWDRTRIPMQKAQRARQIVMGLHENWIGLKKSKKRRTETQHKQEEDFLQALDRLFNIAHEDAMSMIKITEDREFLRLQRKEVRCGTNSTTPLHVERNNGRRRRRRKNDAWSALRPKSVSWTRPFNSTPALPQVPAVPIAPLFGIAVLERMLTAVLQGRLLSPEPFTDKDMPPHFFERRDDLMAEFSRLLKEQPRDDYRELMELSLIILGKQPPRRLSPSRRTSWFRATSPTVGSALDLQLLKMLVSYPDKAVAMATATVFRCHLWYLSERLVALAFFDDHLAIETKREMFRDVCHAVLLQDPWVGCRFFGSRPNSVARQSGIHRRRSCVKELRTVNDFAELGIALMQDFNLALTKNEEQRQFLLKVVEEHRRKYPKPESPQ</sequence>
<dbReference type="EMBL" id="JACEEZ010005571">
    <property type="protein sequence ID" value="KAG0725534.1"/>
    <property type="molecule type" value="Genomic_DNA"/>
</dbReference>
<dbReference type="Proteomes" id="UP000770661">
    <property type="component" value="Unassembled WGS sequence"/>
</dbReference>